<accession>A0A7W5EX11</accession>
<keyword evidence="2" id="KW-1185">Reference proteome</keyword>
<sequence>MMTGHVIYGVGKRRSYSCRPLDEQALFRQGADPDRLMPLAIVQGEDSLSSEDLPELPLIDYELMLAHLYVGTFGATIDQNVDCPDCGKKFSVAFSLNAWVGGVRRAVAPDEGRAFDGAPYALPTWAILKSVKRDRSALASRLWQGETALPPERIAAFEAHVARACPILADDIEAPCPRCGEVVRKRFVLRNHLASRLRTRLRALLSDIHVLASSYHWSAVDILDLPRQTRVALIDTIQLQRRRAHGSR</sequence>
<reference evidence="1 2" key="1">
    <citation type="submission" date="2020-08" db="EMBL/GenBank/DDBJ databases">
        <title>Genomic Encyclopedia of Type Strains, Phase III (KMG-III): the genomes of soil and plant-associated and newly described type strains.</title>
        <authorList>
            <person name="Whitman W."/>
        </authorList>
    </citation>
    <scope>NUCLEOTIDE SEQUENCE [LARGE SCALE GENOMIC DNA]</scope>
    <source>
        <strain evidence="1 2">CECT 7744</strain>
    </source>
</reference>
<keyword evidence="1" id="KW-0687">Ribonucleoprotein</keyword>
<keyword evidence="1" id="KW-0689">Ribosomal protein</keyword>
<dbReference type="EMBL" id="JACHXR010000010">
    <property type="protein sequence ID" value="MBB3232246.1"/>
    <property type="molecule type" value="Genomic_DNA"/>
</dbReference>
<protein>
    <submittedName>
        <fullName evidence="1">Ribosomal protein S27AE</fullName>
    </submittedName>
</protein>
<proteinExistence type="predicted"/>
<evidence type="ECO:0000313" key="1">
    <source>
        <dbReference type="EMBL" id="MBB3232246.1"/>
    </source>
</evidence>
<dbReference type="InterPro" id="IPR024364">
    <property type="entry name" value="Baseplate_phage_T4-like"/>
</dbReference>
<organism evidence="1 2">
    <name type="scientific">Halomonas stenophila</name>
    <dbReference type="NCBI Taxonomy" id="795312"/>
    <lineage>
        <taxon>Bacteria</taxon>
        <taxon>Pseudomonadati</taxon>
        <taxon>Pseudomonadota</taxon>
        <taxon>Gammaproteobacteria</taxon>
        <taxon>Oceanospirillales</taxon>
        <taxon>Halomonadaceae</taxon>
        <taxon>Halomonas</taxon>
    </lineage>
</organism>
<dbReference type="Proteomes" id="UP000518892">
    <property type="component" value="Unassembled WGS sequence"/>
</dbReference>
<name>A0A7W5EX11_9GAMM</name>
<comment type="caution">
    <text evidence="1">The sequence shown here is derived from an EMBL/GenBank/DDBJ whole genome shotgun (WGS) entry which is preliminary data.</text>
</comment>
<dbReference type="AlphaFoldDB" id="A0A7W5EX11"/>
<dbReference type="Pfam" id="PF12322">
    <property type="entry name" value="T4_baseplate"/>
    <property type="match status" value="1"/>
</dbReference>
<dbReference type="RefSeq" id="WP_183384693.1">
    <property type="nucleotide sequence ID" value="NZ_JACHXR010000010.1"/>
</dbReference>
<dbReference type="GO" id="GO:0005840">
    <property type="term" value="C:ribosome"/>
    <property type="evidence" value="ECO:0007669"/>
    <property type="project" value="UniProtKB-KW"/>
</dbReference>
<evidence type="ECO:0000313" key="2">
    <source>
        <dbReference type="Proteomes" id="UP000518892"/>
    </source>
</evidence>
<gene>
    <name evidence="1" type="ORF">FHR97_003114</name>
</gene>